<organism evidence="1 2">
    <name type="scientific">Ruegeria haliotis</name>
    <dbReference type="NCBI Taxonomy" id="2747601"/>
    <lineage>
        <taxon>Bacteria</taxon>
        <taxon>Pseudomonadati</taxon>
        <taxon>Pseudomonadota</taxon>
        <taxon>Alphaproteobacteria</taxon>
        <taxon>Rhodobacterales</taxon>
        <taxon>Roseobacteraceae</taxon>
        <taxon>Ruegeria</taxon>
    </lineage>
</organism>
<protein>
    <recommendedName>
        <fullName evidence="3">RiboL-PSP-HEPN domain-containing protein</fullName>
    </recommendedName>
</protein>
<dbReference type="RefSeq" id="WP_176864083.1">
    <property type="nucleotide sequence ID" value="NZ_JABXWT010000003.1"/>
</dbReference>
<accession>A0ABX2PPI7</accession>
<sequence>MSYLIDEEHLPDFFPTQNHDAAFWEALGRTVATFGFLEDTLRRAIFFFTGTVPVPDDKIATETDDWIAKLEKALSDPLGPLTDVFIKSVKAHPSKPVADVDQLEQRLRDGAKLRNALCHGSWGLPNGSGASRLKYMERRSKKSLIDPIDVAFLTQVQTGTCELIIDVVNSVTILGYAFPGTNGPGEIFWSEEN</sequence>
<comment type="caution">
    <text evidence="1">The sequence shown here is derived from an EMBL/GenBank/DDBJ whole genome shotgun (WGS) entry which is preliminary data.</text>
</comment>
<proteinExistence type="predicted"/>
<dbReference type="Proteomes" id="UP000630805">
    <property type="component" value="Unassembled WGS sequence"/>
</dbReference>
<name>A0ABX2PPI7_9RHOB</name>
<dbReference type="EMBL" id="JABXWT010000003">
    <property type="protein sequence ID" value="NVO56037.1"/>
    <property type="molecule type" value="Genomic_DNA"/>
</dbReference>
<evidence type="ECO:0000313" key="2">
    <source>
        <dbReference type="Proteomes" id="UP000630805"/>
    </source>
</evidence>
<evidence type="ECO:0000313" key="1">
    <source>
        <dbReference type="EMBL" id="NVO56037.1"/>
    </source>
</evidence>
<keyword evidence="2" id="KW-1185">Reference proteome</keyword>
<gene>
    <name evidence="1" type="ORF">HW561_09585</name>
</gene>
<reference evidence="1 2" key="1">
    <citation type="submission" date="2020-06" db="EMBL/GenBank/DDBJ databases">
        <authorList>
            <person name="Cao W.R."/>
        </authorList>
    </citation>
    <scope>NUCLEOTIDE SEQUENCE [LARGE SCALE GENOMIC DNA]</scope>
    <source>
        <strain evidence="1 2">B1Z28</strain>
    </source>
</reference>
<evidence type="ECO:0008006" key="3">
    <source>
        <dbReference type="Google" id="ProtNLM"/>
    </source>
</evidence>